<sequence length="231" mass="25486">LAQRNHHLLHAALARARGYLVRSELRRAREDFEEIVKEIDGGLTHLRWTETGGSCLQPGSSAGKPSDPGLDVGARPERPAAPSSQERDRRVLPGKTEAERDDLPGSPFGGDGERQQGRSSAGNRDGGVMESTGESSTIWSSVELDTCCGHSDNGKGCRGHGGIPEEPNEKPLSLSPQQHRLAQEVPRSPQALRLHRNTLTMELLWLQQAIDSRKKVRWRRRRWPVCMSGQA</sequence>
<dbReference type="Ensembl" id="ENSSPAT00000022798.1">
    <property type="protein sequence ID" value="ENSSPAP00000022438.1"/>
    <property type="gene ID" value="ENSSPAG00000016946.1"/>
</dbReference>
<name>A0A3B5ALS0_9TELE</name>
<evidence type="ECO:0000313" key="2">
    <source>
        <dbReference type="Ensembl" id="ENSSPAP00000022438.1"/>
    </source>
</evidence>
<dbReference type="GeneTree" id="ENSGT01120000278037"/>
<evidence type="ECO:0000256" key="1">
    <source>
        <dbReference type="SAM" id="MobiDB-lite"/>
    </source>
</evidence>
<feature type="compositionally biased region" description="Polar residues" evidence="1">
    <location>
        <begin position="51"/>
        <end position="60"/>
    </location>
</feature>
<dbReference type="PANTHER" id="PTHR16049:SF8">
    <property type="entry name" value="IQ DOMAIN-CONTAINING PROTEIN C"/>
    <property type="match status" value="1"/>
</dbReference>
<dbReference type="STRING" id="144197.ENSSPAP00000022438"/>
<dbReference type="InterPro" id="IPR042506">
    <property type="entry name" value="IQCC"/>
</dbReference>
<dbReference type="PANTHER" id="PTHR16049">
    <property type="entry name" value="IQ DOMAIN-CONTAINING PROTEIN C"/>
    <property type="match status" value="1"/>
</dbReference>
<proteinExistence type="predicted"/>
<organism evidence="2">
    <name type="scientific">Stegastes partitus</name>
    <name type="common">bicolor damselfish</name>
    <dbReference type="NCBI Taxonomy" id="144197"/>
    <lineage>
        <taxon>Eukaryota</taxon>
        <taxon>Metazoa</taxon>
        <taxon>Chordata</taxon>
        <taxon>Craniata</taxon>
        <taxon>Vertebrata</taxon>
        <taxon>Euteleostomi</taxon>
        <taxon>Actinopterygii</taxon>
        <taxon>Neopterygii</taxon>
        <taxon>Teleostei</taxon>
        <taxon>Neoteleostei</taxon>
        <taxon>Acanthomorphata</taxon>
        <taxon>Ovalentaria</taxon>
        <taxon>Pomacentridae</taxon>
        <taxon>Stegastes</taxon>
    </lineage>
</organism>
<evidence type="ECO:0008006" key="3">
    <source>
        <dbReference type="Google" id="ProtNLM"/>
    </source>
</evidence>
<feature type="compositionally biased region" description="Basic and acidic residues" evidence="1">
    <location>
        <begin position="85"/>
        <end position="103"/>
    </location>
</feature>
<dbReference type="AlphaFoldDB" id="A0A3B5ALS0"/>
<reference evidence="2" key="1">
    <citation type="submission" date="2023-09" db="UniProtKB">
        <authorList>
            <consortium name="Ensembl"/>
        </authorList>
    </citation>
    <scope>IDENTIFICATION</scope>
</reference>
<feature type="region of interest" description="Disordered" evidence="1">
    <location>
        <begin position="50"/>
        <end position="136"/>
    </location>
</feature>
<protein>
    <recommendedName>
        <fullName evidence="3">IQ motif containing C</fullName>
    </recommendedName>
</protein>
<accession>A0A3B5ALS0</accession>